<gene>
    <name evidence="14" type="ORF">BKM31_24210</name>
</gene>
<organism evidence="14 15">
    <name type="scientific">[Actinomadura] parvosata subsp. kistnae</name>
    <dbReference type="NCBI Taxonomy" id="1909395"/>
    <lineage>
        <taxon>Bacteria</taxon>
        <taxon>Bacillati</taxon>
        <taxon>Actinomycetota</taxon>
        <taxon>Actinomycetes</taxon>
        <taxon>Streptosporangiales</taxon>
        <taxon>Streptosporangiaceae</taxon>
        <taxon>Nonomuraea</taxon>
    </lineage>
</organism>
<evidence type="ECO:0000256" key="8">
    <source>
        <dbReference type="ARBA" id="ARBA00023012"/>
    </source>
</evidence>
<feature type="transmembrane region" description="Helical" evidence="11">
    <location>
        <begin position="21"/>
        <end position="40"/>
    </location>
</feature>
<evidence type="ECO:0000256" key="6">
    <source>
        <dbReference type="ARBA" id="ARBA00022777"/>
    </source>
</evidence>
<dbReference type="PANTHER" id="PTHR24421">
    <property type="entry name" value="NITRATE/NITRITE SENSOR PROTEIN NARX-RELATED"/>
    <property type="match status" value="1"/>
</dbReference>
<evidence type="ECO:0000256" key="3">
    <source>
        <dbReference type="ARBA" id="ARBA00022553"/>
    </source>
</evidence>
<evidence type="ECO:0000259" key="12">
    <source>
        <dbReference type="Pfam" id="PF02518"/>
    </source>
</evidence>
<evidence type="ECO:0000259" key="13">
    <source>
        <dbReference type="Pfam" id="PF07730"/>
    </source>
</evidence>
<feature type="compositionally biased region" description="Gly residues" evidence="10">
    <location>
        <begin position="242"/>
        <end position="296"/>
    </location>
</feature>
<feature type="compositionally biased region" description="Low complexity" evidence="10">
    <location>
        <begin position="231"/>
        <end position="241"/>
    </location>
</feature>
<feature type="compositionally biased region" description="Gly residues" evidence="10">
    <location>
        <begin position="364"/>
        <end position="373"/>
    </location>
</feature>
<dbReference type="Pfam" id="PF02518">
    <property type="entry name" value="HATPase_c"/>
    <property type="match status" value="1"/>
</dbReference>
<dbReference type="EMBL" id="CP017717">
    <property type="protein sequence ID" value="AQZ64154.1"/>
    <property type="molecule type" value="Genomic_DNA"/>
</dbReference>
<feature type="transmembrane region" description="Helical" evidence="11">
    <location>
        <begin position="46"/>
        <end position="66"/>
    </location>
</feature>
<dbReference type="GO" id="GO:0000155">
    <property type="term" value="F:phosphorelay sensor kinase activity"/>
    <property type="evidence" value="ECO:0007669"/>
    <property type="project" value="InterPro"/>
</dbReference>
<sequence>MAVVVYSSTAMALGNQPGARPLDVLGHVLLAVTVLGLAWWRRRPEAALAVCAGAAAAVFTLGYALALWPAPALIALFVTIADGRRRVMGWVGAAFLVAVPGMVAVVRAEADVVTAVILWTLIVLAVAQGGEASRARRAYTAEVERRAADAERTREEEALRRAQEERLRVARELHDVTSHTVSVIALHAAVAAEAVERAGGPPEAAAALGVIRSSSRQALSEMKAILGVLRTNGPNGPSGTSGATGTGATGMGGTGRSGGTGDMGGAGGMGDVGGRSGMDSVGGLGDGGDLGGVGGGRGDEGDLRGVSDLGDEDDVGGVSDLGDEGGMGRTGGTGRTGSAGGMGGPRCMGDEGDLSGRRDLSDEGGVGGAGGIGATGRMGGVGGLGGLGGAGGGMGGTGGAEGGRVRQVRFVRHCRLVEDDFVPQPGSAQLPRLIENAALPVTLDVEGERRTLPAAADLTVYRVVQEALTNTMRHAGATRASVTLTYEVGAVTVRVDDDGRGGRAPHGHGLTGMAERVAAVGGRLATGEAPGGGFRVTARLPA</sequence>
<dbReference type="Gene3D" id="3.30.565.10">
    <property type="entry name" value="Histidine kinase-like ATPase, C-terminal domain"/>
    <property type="match status" value="1"/>
</dbReference>
<dbReference type="InterPro" id="IPR003594">
    <property type="entry name" value="HATPase_dom"/>
</dbReference>
<proteinExistence type="predicted"/>
<keyword evidence="9" id="KW-0175">Coiled coil</keyword>
<feature type="domain" description="Signal transduction histidine kinase subgroup 3 dimerisation and phosphoacceptor" evidence="13">
    <location>
        <begin position="165"/>
        <end position="231"/>
    </location>
</feature>
<feature type="transmembrane region" description="Helical" evidence="11">
    <location>
        <begin position="112"/>
        <end position="130"/>
    </location>
</feature>
<evidence type="ECO:0000256" key="11">
    <source>
        <dbReference type="SAM" id="Phobius"/>
    </source>
</evidence>
<keyword evidence="11" id="KW-0812">Transmembrane</keyword>
<keyword evidence="15" id="KW-1185">Reference proteome</keyword>
<evidence type="ECO:0000256" key="10">
    <source>
        <dbReference type="SAM" id="MobiDB-lite"/>
    </source>
</evidence>
<reference evidence="15" key="1">
    <citation type="journal article" date="2017" name="Med. Chem. Commun.">
        <title>Nonomuraea sp. ATCC 55076 harbours the largest actinomycete chromosome to date and the kistamicin biosynthetic gene cluster.</title>
        <authorList>
            <person name="Nazari B."/>
            <person name="Forneris C.C."/>
            <person name="Gibson M.I."/>
            <person name="Moon K."/>
            <person name="Schramma K.R."/>
            <person name="Seyedsayamdost M.R."/>
        </authorList>
    </citation>
    <scope>NUCLEOTIDE SEQUENCE [LARGE SCALE GENOMIC DNA]</scope>
    <source>
        <strain evidence="15">ATCC 55076</strain>
    </source>
</reference>
<dbReference type="GO" id="GO:0046983">
    <property type="term" value="F:protein dimerization activity"/>
    <property type="evidence" value="ECO:0007669"/>
    <property type="project" value="InterPro"/>
</dbReference>
<feature type="region of interest" description="Disordered" evidence="10">
    <location>
        <begin position="230"/>
        <end position="373"/>
    </location>
</feature>
<feature type="compositionally biased region" description="Gly residues" evidence="10">
    <location>
        <begin position="324"/>
        <end position="346"/>
    </location>
</feature>
<accession>A0A1V0A1T2</accession>
<feature type="coiled-coil region" evidence="9">
    <location>
        <begin position="145"/>
        <end position="172"/>
    </location>
</feature>
<keyword evidence="11" id="KW-1133">Transmembrane helix</keyword>
<comment type="catalytic activity">
    <reaction evidence="1">
        <text>ATP + protein L-histidine = ADP + protein N-phospho-L-histidine.</text>
        <dbReference type="EC" id="2.7.13.3"/>
    </reaction>
</comment>
<dbReference type="InterPro" id="IPR050482">
    <property type="entry name" value="Sensor_HK_TwoCompSys"/>
</dbReference>
<dbReference type="GO" id="GO:0005524">
    <property type="term" value="F:ATP binding"/>
    <property type="evidence" value="ECO:0007669"/>
    <property type="project" value="UniProtKB-KW"/>
</dbReference>
<dbReference type="Gene3D" id="1.20.5.1930">
    <property type="match status" value="1"/>
</dbReference>
<keyword evidence="5" id="KW-0547">Nucleotide-binding</keyword>
<dbReference type="SUPFAM" id="SSF55874">
    <property type="entry name" value="ATPase domain of HSP90 chaperone/DNA topoisomerase II/histidine kinase"/>
    <property type="match status" value="1"/>
</dbReference>
<dbReference type="Pfam" id="PF07730">
    <property type="entry name" value="HisKA_3"/>
    <property type="match status" value="1"/>
</dbReference>
<feature type="domain" description="Histidine kinase/HSP90-like ATPase" evidence="12">
    <location>
        <begin position="459"/>
        <end position="541"/>
    </location>
</feature>
<dbReference type="GO" id="GO:0016020">
    <property type="term" value="C:membrane"/>
    <property type="evidence" value="ECO:0007669"/>
    <property type="project" value="InterPro"/>
</dbReference>
<keyword evidence="4" id="KW-0808">Transferase</keyword>
<dbReference type="PANTHER" id="PTHR24421:SF10">
    <property type="entry name" value="NITRATE_NITRITE SENSOR PROTEIN NARQ"/>
    <property type="match status" value="1"/>
</dbReference>
<evidence type="ECO:0000256" key="7">
    <source>
        <dbReference type="ARBA" id="ARBA00022840"/>
    </source>
</evidence>
<dbReference type="InterPro" id="IPR036890">
    <property type="entry name" value="HATPase_C_sf"/>
</dbReference>
<keyword evidence="8" id="KW-0902">Two-component regulatory system</keyword>
<dbReference type="InterPro" id="IPR011712">
    <property type="entry name" value="Sig_transdc_His_kin_sub3_dim/P"/>
</dbReference>
<keyword evidence="11" id="KW-0472">Membrane</keyword>
<dbReference type="Proteomes" id="UP000190797">
    <property type="component" value="Chromosome"/>
</dbReference>
<evidence type="ECO:0000256" key="2">
    <source>
        <dbReference type="ARBA" id="ARBA00012438"/>
    </source>
</evidence>
<evidence type="ECO:0000256" key="1">
    <source>
        <dbReference type="ARBA" id="ARBA00000085"/>
    </source>
</evidence>
<evidence type="ECO:0000313" key="15">
    <source>
        <dbReference type="Proteomes" id="UP000190797"/>
    </source>
</evidence>
<dbReference type="AlphaFoldDB" id="A0A1V0A1T2"/>
<dbReference type="KEGG" id="noa:BKM31_24210"/>
<evidence type="ECO:0000256" key="9">
    <source>
        <dbReference type="SAM" id="Coils"/>
    </source>
</evidence>
<dbReference type="EC" id="2.7.13.3" evidence="2"/>
<keyword evidence="7" id="KW-0067">ATP-binding</keyword>
<evidence type="ECO:0000313" key="14">
    <source>
        <dbReference type="EMBL" id="AQZ64154.1"/>
    </source>
</evidence>
<dbReference type="STRING" id="1909395.BKM31_24210"/>
<feature type="transmembrane region" description="Helical" evidence="11">
    <location>
        <begin position="87"/>
        <end position="106"/>
    </location>
</feature>
<dbReference type="CDD" id="cd16917">
    <property type="entry name" value="HATPase_UhpB-NarQ-NarX-like"/>
    <property type="match status" value="1"/>
</dbReference>
<protein>
    <recommendedName>
        <fullName evidence="2">histidine kinase</fullName>
        <ecNumber evidence="2">2.7.13.3</ecNumber>
    </recommendedName>
</protein>
<evidence type="ECO:0000256" key="4">
    <source>
        <dbReference type="ARBA" id="ARBA00022679"/>
    </source>
</evidence>
<evidence type="ECO:0000256" key="5">
    <source>
        <dbReference type="ARBA" id="ARBA00022741"/>
    </source>
</evidence>
<keyword evidence="3" id="KW-0597">Phosphoprotein</keyword>
<name>A0A1V0A1T2_9ACTN</name>
<keyword evidence="6" id="KW-0418">Kinase</keyword>